<proteinExistence type="predicted"/>
<accession>A0A067L735</accession>
<evidence type="ECO:0000313" key="2">
    <source>
        <dbReference type="Proteomes" id="UP000027138"/>
    </source>
</evidence>
<organism evidence="1 2">
    <name type="scientific">Jatropha curcas</name>
    <name type="common">Barbados nut</name>
    <dbReference type="NCBI Taxonomy" id="180498"/>
    <lineage>
        <taxon>Eukaryota</taxon>
        <taxon>Viridiplantae</taxon>
        <taxon>Streptophyta</taxon>
        <taxon>Embryophyta</taxon>
        <taxon>Tracheophyta</taxon>
        <taxon>Spermatophyta</taxon>
        <taxon>Magnoliopsida</taxon>
        <taxon>eudicotyledons</taxon>
        <taxon>Gunneridae</taxon>
        <taxon>Pentapetalae</taxon>
        <taxon>rosids</taxon>
        <taxon>fabids</taxon>
        <taxon>Malpighiales</taxon>
        <taxon>Euphorbiaceae</taxon>
        <taxon>Crotonoideae</taxon>
        <taxon>Jatropheae</taxon>
        <taxon>Jatropha</taxon>
    </lineage>
</organism>
<gene>
    <name evidence="1" type="ORF">JCGZ_25249</name>
</gene>
<dbReference type="EMBL" id="KK914283">
    <property type="protein sequence ID" value="KDP43063.1"/>
    <property type="molecule type" value="Genomic_DNA"/>
</dbReference>
<name>A0A067L735_JATCU</name>
<dbReference type="AlphaFoldDB" id="A0A067L735"/>
<dbReference type="PANTHER" id="PTHR34808:SF6">
    <property type="match status" value="1"/>
</dbReference>
<dbReference type="OrthoDB" id="603047at2759"/>
<protein>
    <submittedName>
        <fullName evidence="1">Uncharacterized protein</fullName>
    </submittedName>
</protein>
<dbReference type="PANTHER" id="PTHR34808">
    <property type="entry name" value="EXPRESSED PROTEIN"/>
    <property type="match status" value="1"/>
</dbReference>
<keyword evidence="2" id="KW-1185">Reference proteome</keyword>
<dbReference type="Proteomes" id="UP000027138">
    <property type="component" value="Unassembled WGS sequence"/>
</dbReference>
<reference evidence="1 2" key="1">
    <citation type="journal article" date="2014" name="PLoS ONE">
        <title>Global Analysis of Gene Expression Profiles in Physic Nut (Jatropha curcas L.) Seedlings Exposed to Salt Stress.</title>
        <authorList>
            <person name="Zhang L."/>
            <person name="Zhang C."/>
            <person name="Wu P."/>
            <person name="Chen Y."/>
            <person name="Li M."/>
            <person name="Jiang H."/>
            <person name="Wu G."/>
        </authorList>
    </citation>
    <scope>NUCLEOTIDE SEQUENCE [LARGE SCALE GENOMIC DNA]</scope>
    <source>
        <strain evidence="2">cv. GZQX0401</strain>
        <tissue evidence="1">Young leaves</tissue>
    </source>
</reference>
<sequence length="82" mass="9317">MESHPVPEPSLERQLSIESEPKTLFDHDMNAAREAALKILAEHSEEEALKIFLEGLMPVTIAVNPEWEFALDDVDEECNKKN</sequence>
<evidence type="ECO:0000313" key="1">
    <source>
        <dbReference type="EMBL" id="KDP43063.1"/>
    </source>
</evidence>